<dbReference type="Pfam" id="PF07687">
    <property type="entry name" value="M20_dimer"/>
    <property type="match status" value="1"/>
</dbReference>
<dbReference type="PANTHER" id="PTHR11014:SF63">
    <property type="entry name" value="METALLOPEPTIDASE, PUTATIVE (AFU_ORTHOLOGUE AFUA_6G09600)-RELATED"/>
    <property type="match status" value="1"/>
</dbReference>
<gene>
    <name evidence="4" type="ORF">GBM95_08270</name>
</gene>
<dbReference type="InterPro" id="IPR036264">
    <property type="entry name" value="Bact_exopeptidase_dim_dom"/>
</dbReference>
<dbReference type="InterPro" id="IPR011650">
    <property type="entry name" value="Peptidase_M20_dimer"/>
</dbReference>
<dbReference type="GO" id="GO:0016787">
    <property type="term" value="F:hydrolase activity"/>
    <property type="evidence" value="ECO:0007669"/>
    <property type="project" value="UniProtKB-KW"/>
</dbReference>
<keyword evidence="2" id="KW-0479">Metal-binding</keyword>
<feature type="binding site" evidence="2">
    <location>
        <position position="92"/>
    </location>
    <ligand>
        <name>Mn(2+)</name>
        <dbReference type="ChEBI" id="CHEBI:29035"/>
        <label>2</label>
    </ligand>
</feature>
<dbReference type="SUPFAM" id="SSF53187">
    <property type="entry name" value="Zn-dependent exopeptidases"/>
    <property type="match status" value="1"/>
</dbReference>
<dbReference type="InterPro" id="IPR017439">
    <property type="entry name" value="Amidohydrolase"/>
</dbReference>
<dbReference type="EMBL" id="WEHX01000059">
    <property type="protein sequence ID" value="KAB7657238.1"/>
    <property type="molecule type" value="Genomic_DNA"/>
</dbReference>
<dbReference type="AlphaFoldDB" id="A0A6I1EN40"/>
<evidence type="ECO:0000256" key="1">
    <source>
        <dbReference type="ARBA" id="ARBA00022801"/>
    </source>
</evidence>
<sequence length="367" mass="40360">MLERLTRYRRDLHRIPELDLDLPETTAYIRSVLANLPCEVFSPEGHAVCAYFDCGKPETVAFRSDMDALPICEAVDSDFKSKHPGKMHACGHDGHMAMALGLAEVVAGLKSKLTKNVLIVFQPAEETTGGARLICESGVFKDKNATAIYGFHLWPDLPMGVVASLPGPLLAQSNEITVDFTGKSTHIAKSEDGADALLAMARFVVEADQMLSHLKSEVDPASTLKFGRVTAGTVRNAIAAAGHLEGSLRVFSSEAFNYAWDHLHEIADRISKDLSVGIRITKSDGYPPVINDRNLFEDAEKRIPELQKLPKPLLIAEDFAFYQKTLPGLFMLLGTGTGIPLHSDRFNFDERVLDRGVEIYTKLLPLE</sequence>
<dbReference type="Proteomes" id="UP000430564">
    <property type="component" value="Unassembled WGS sequence"/>
</dbReference>
<evidence type="ECO:0000313" key="4">
    <source>
        <dbReference type="EMBL" id="KAB7657238.1"/>
    </source>
</evidence>
<feature type="binding site" evidence="2">
    <location>
        <position position="342"/>
    </location>
    <ligand>
        <name>Mn(2+)</name>
        <dbReference type="ChEBI" id="CHEBI:29035"/>
        <label>2</label>
    </ligand>
</feature>
<feature type="domain" description="Peptidase M20 dimerisation" evidence="3">
    <location>
        <begin position="176"/>
        <end position="269"/>
    </location>
</feature>
<feature type="binding site" evidence="2">
    <location>
        <position position="152"/>
    </location>
    <ligand>
        <name>Mn(2+)</name>
        <dbReference type="ChEBI" id="CHEBI:29035"/>
        <label>2</label>
    </ligand>
</feature>
<evidence type="ECO:0000256" key="2">
    <source>
        <dbReference type="PIRSR" id="PIRSR005962-1"/>
    </source>
</evidence>
<dbReference type="PIRSF" id="PIRSF005962">
    <property type="entry name" value="Pept_M20D_amidohydro"/>
    <property type="match status" value="1"/>
</dbReference>
<evidence type="ECO:0000313" key="5">
    <source>
        <dbReference type="Proteomes" id="UP000430564"/>
    </source>
</evidence>
<keyword evidence="2" id="KW-0464">Manganese</keyword>
<dbReference type="PANTHER" id="PTHR11014">
    <property type="entry name" value="PEPTIDASE M20 FAMILY MEMBER"/>
    <property type="match status" value="1"/>
</dbReference>
<dbReference type="NCBIfam" id="TIGR01891">
    <property type="entry name" value="amidohydrolases"/>
    <property type="match status" value="1"/>
</dbReference>
<dbReference type="GO" id="GO:0046872">
    <property type="term" value="F:metal ion binding"/>
    <property type="evidence" value="ECO:0007669"/>
    <property type="project" value="UniProtKB-KW"/>
</dbReference>
<keyword evidence="1" id="KW-0378">Hydrolase</keyword>
<dbReference type="Pfam" id="PF01546">
    <property type="entry name" value="Peptidase_M20"/>
    <property type="match status" value="1"/>
</dbReference>
<dbReference type="SUPFAM" id="SSF55031">
    <property type="entry name" value="Bacterial exopeptidase dimerisation domain"/>
    <property type="match status" value="1"/>
</dbReference>
<dbReference type="OrthoDB" id="9777385at2"/>
<organism evidence="4 5">
    <name type="scientific">Sutterella seckii</name>
    <dbReference type="NCBI Taxonomy" id="1944635"/>
    <lineage>
        <taxon>Bacteria</taxon>
        <taxon>Pseudomonadati</taxon>
        <taxon>Pseudomonadota</taxon>
        <taxon>Betaproteobacteria</taxon>
        <taxon>Burkholderiales</taxon>
        <taxon>Sutterellaceae</taxon>
        <taxon>Sutterella</taxon>
    </lineage>
</organism>
<dbReference type="InterPro" id="IPR002933">
    <property type="entry name" value="Peptidase_M20"/>
</dbReference>
<dbReference type="RefSeq" id="WP_152158662.1">
    <property type="nucleotide sequence ID" value="NZ_WEHX01000059.1"/>
</dbReference>
<feature type="binding site" evidence="2">
    <location>
        <position position="90"/>
    </location>
    <ligand>
        <name>Mn(2+)</name>
        <dbReference type="ChEBI" id="CHEBI:29035"/>
        <label>2</label>
    </ligand>
</feature>
<accession>A0A6I1EN40</accession>
<protein>
    <submittedName>
        <fullName evidence="4">N-acetyldiaminopimelate deacetylase</fullName>
    </submittedName>
</protein>
<comment type="caution">
    <text evidence="4">The sequence shown here is derived from an EMBL/GenBank/DDBJ whole genome shotgun (WGS) entry which is preliminary data.</text>
</comment>
<dbReference type="Gene3D" id="3.40.630.10">
    <property type="entry name" value="Zn peptidases"/>
    <property type="match status" value="1"/>
</dbReference>
<proteinExistence type="predicted"/>
<comment type="cofactor">
    <cofactor evidence="2">
        <name>Mn(2+)</name>
        <dbReference type="ChEBI" id="CHEBI:29035"/>
    </cofactor>
    <text evidence="2">The Mn(2+) ion enhances activity.</text>
</comment>
<name>A0A6I1EN40_9BURK</name>
<reference evidence="4 5" key="1">
    <citation type="submission" date="2019-10" db="EMBL/GenBank/DDBJ databases">
        <title>Genome diversity of Sutterella seckii.</title>
        <authorList>
            <person name="Chaplin A.V."/>
            <person name="Sokolova S.R."/>
            <person name="Mosin K.A."/>
            <person name="Ivanova E.L."/>
            <person name="Kochetkova T.O."/>
            <person name="Goltsov A.Y."/>
            <person name="Trofimov D.Y."/>
            <person name="Efimov B.A."/>
        </authorList>
    </citation>
    <scope>NUCLEOTIDE SEQUENCE [LARGE SCALE GENOMIC DNA]</scope>
    <source>
        <strain evidence="4 5">ASD393</strain>
    </source>
</reference>
<dbReference type="Gene3D" id="3.30.70.360">
    <property type="match status" value="1"/>
</dbReference>
<feature type="binding site" evidence="2">
    <location>
        <position position="126"/>
    </location>
    <ligand>
        <name>Mn(2+)</name>
        <dbReference type="ChEBI" id="CHEBI:29035"/>
        <label>2</label>
    </ligand>
</feature>
<evidence type="ECO:0000259" key="3">
    <source>
        <dbReference type="Pfam" id="PF07687"/>
    </source>
</evidence>